<evidence type="ECO:0000313" key="6">
    <source>
        <dbReference type="Proteomes" id="UP000054304"/>
    </source>
</evidence>
<dbReference type="InterPro" id="IPR030378">
    <property type="entry name" value="G_CP_dom"/>
</dbReference>
<dbReference type="InterPro" id="IPR027417">
    <property type="entry name" value="P-loop_NTPase"/>
</dbReference>
<dbReference type="OrthoDB" id="1696305at2759"/>
<organism evidence="5 6">
    <name type="scientific">Lachancea lanzarotensis</name>
    <dbReference type="NCBI Taxonomy" id="1245769"/>
    <lineage>
        <taxon>Eukaryota</taxon>
        <taxon>Fungi</taxon>
        <taxon>Dikarya</taxon>
        <taxon>Ascomycota</taxon>
        <taxon>Saccharomycotina</taxon>
        <taxon>Saccharomycetes</taxon>
        <taxon>Saccharomycetales</taxon>
        <taxon>Saccharomycetaceae</taxon>
        <taxon>Lachancea</taxon>
    </lineage>
</organism>
<dbReference type="AlphaFoldDB" id="A0A0C7N1T0"/>
<dbReference type="Gene3D" id="3.40.50.300">
    <property type="entry name" value="P-loop containing nucleotide triphosphate hydrolases"/>
    <property type="match status" value="1"/>
</dbReference>
<name>A0A0C7N1T0_9SACH</name>
<sequence>MYWQFGEKTVRNWVLVVKRFKSCNACGIRLQSQNPAKIGYYTAPKTPLRSAQTAHQRDLKELKYLLFSQAIPGLRQQQQPAEHKKIPLVCKRCSDALYHNSYDSHGFRRFSAREVDQFVPRDANVFHVVSLAQFPFHFDPSLFAQKNNGINCTTLLLSKGDLITPDKGFLQRKAPVFFADFLRIKLAQAATKVVAFSATQKWNVQSVYSVLRQNSYLLGSPNSGKSTLINALLNRYGGRKEDDIAGVEGKTVNTQGAGVSHLPNMTRNLQAYSIGDKTVNDLPGFSSDTQNVSLDAIIEPKVLERIRKTHLFTKSKLVKQSYASLKGSVHGRCYTVSGLFYLVPPAGTINQVVNFIPGNEKQYHNVDKALSVASRELKSDTGAAKQYVGVTEDLASKGNFVRHILPPFQGTVEVVLKDIGHFQLKSTGRYEFKGLYEIWVPKAIDVCIREPLERLIENGYETHLQSRGKISSFPQKRPVFSSTYPLEVEESAALSRLRDLYLERTKNDIMNRRYLSEDPEQVVAHLRSEPPNLYWYYNW</sequence>
<evidence type="ECO:0000259" key="4">
    <source>
        <dbReference type="PROSITE" id="PS51721"/>
    </source>
</evidence>
<keyword evidence="2" id="KW-0809">Transit peptide</keyword>
<dbReference type="EMBL" id="LN736369">
    <property type="protein sequence ID" value="CEP64094.1"/>
    <property type="molecule type" value="Genomic_DNA"/>
</dbReference>
<dbReference type="GO" id="GO:0030490">
    <property type="term" value="P:maturation of SSU-rRNA"/>
    <property type="evidence" value="ECO:0007669"/>
    <property type="project" value="EnsemblFungi"/>
</dbReference>
<dbReference type="GO" id="GO:0005525">
    <property type="term" value="F:GTP binding"/>
    <property type="evidence" value="ECO:0007669"/>
    <property type="project" value="InterPro"/>
</dbReference>
<dbReference type="PANTHER" id="PTHR46434">
    <property type="entry name" value="GENETIC INTERACTOR OF PROHIBITINS 3, MITOCHONDRIAL"/>
    <property type="match status" value="1"/>
</dbReference>
<dbReference type="HOGENOM" id="CLU_025792_1_0_1"/>
<keyword evidence="6" id="KW-1185">Reference proteome</keyword>
<accession>A0A0C7N1T0</accession>
<dbReference type="InterPro" id="IPR050896">
    <property type="entry name" value="Mito_lipid_metab_GTPase"/>
</dbReference>
<gene>
    <name evidence="5" type="ORF">LALA0_S10e02124g</name>
</gene>
<dbReference type="PROSITE" id="PS51721">
    <property type="entry name" value="G_CP"/>
    <property type="match status" value="1"/>
</dbReference>
<evidence type="ECO:0000256" key="1">
    <source>
        <dbReference type="ARBA" id="ARBA00018901"/>
    </source>
</evidence>
<evidence type="ECO:0000256" key="3">
    <source>
        <dbReference type="ARBA" id="ARBA00031834"/>
    </source>
</evidence>
<dbReference type="Pfam" id="PF01926">
    <property type="entry name" value="MMR_HSR1"/>
    <property type="match status" value="1"/>
</dbReference>
<reference evidence="5 6" key="1">
    <citation type="submission" date="2014-12" db="EMBL/GenBank/DDBJ databases">
        <authorList>
            <person name="Neuveglise Cecile"/>
        </authorList>
    </citation>
    <scope>NUCLEOTIDE SEQUENCE [LARGE SCALE GENOMIC DNA]</scope>
    <source>
        <strain evidence="5 6">CBS 12615</strain>
    </source>
</reference>
<evidence type="ECO:0000256" key="2">
    <source>
        <dbReference type="ARBA" id="ARBA00022946"/>
    </source>
</evidence>
<evidence type="ECO:0000313" key="5">
    <source>
        <dbReference type="EMBL" id="CEP64094.1"/>
    </source>
</evidence>
<dbReference type="Proteomes" id="UP000054304">
    <property type="component" value="Unassembled WGS sequence"/>
</dbReference>
<protein>
    <recommendedName>
        <fullName evidence="1">Genetic interactor of prohibitins 3, mitochondrial</fullName>
    </recommendedName>
    <alternativeName>
        <fullName evidence="3">Found in mitochondrial proteome protein 38</fullName>
    </alternativeName>
</protein>
<dbReference type="InterPro" id="IPR006073">
    <property type="entry name" value="GTP-bd"/>
</dbReference>
<dbReference type="PANTHER" id="PTHR46434:SF1">
    <property type="entry name" value="GENETIC INTERACTOR OF PROHIBITINS 3, MITOCHONDRIAL"/>
    <property type="match status" value="1"/>
</dbReference>
<dbReference type="RefSeq" id="XP_022630304.1">
    <property type="nucleotide sequence ID" value="XM_022775436.1"/>
</dbReference>
<dbReference type="SUPFAM" id="SSF52540">
    <property type="entry name" value="P-loop containing nucleoside triphosphate hydrolases"/>
    <property type="match status" value="1"/>
</dbReference>
<dbReference type="STRING" id="1245769.A0A0C7N1T0"/>
<proteinExistence type="predicted"/>
<feature type="domain" description="CP-type G" evidence="4">
    <location>
        <begin position="112"/>
        <end position="288"/>
    </location>
</feature>
<dbReference type="GO" id="GO:0005743">
    <property type="term" value="C:mitochondrial inner membrane"/>
    <property type="evidence" value="ECO:0007669"/>
    <property type="project" value="EnsemblFungi"/>
</dbReference>
<dbReference type="GeneID" id="34687625"/>